<reference evidence="10 11" key="1">
    <citation type="submission" date="2009-01" db="EMBL/GenBank/DDBJ databases">
        <authorList>
            <person name="Qin X."/>
            <person name="Bachman B."/>
            <person name="Battles P."/>
            <person name="Bell A."/>
            <person name="Bess C."/>
            <person name="Bickham C."/>
            <person name="Chaboub L."/>
            <person name="Chen D."/>
            <person name="Coyle M."/>
            <person name="Deiros D.R."/>
            <person name="Dinh H."/>
            <person name="Forbes L."/>
            <person name="Fowler G."/>
            <person name="Francisco L."/>
            <person name="Fu Q."/>
            <person name="Gubbala S."/>
            <person name="Hale W."/>
            <person name="Han Y."/>
            <person name="Hemphill L."/>
            <person name="Highlander S.K."/>
            <person name="Hirani K."/>
            <person name="Hogues M."/>
            <person name="Jackson L."/>
            <person name="Jakkamsetti A."/>
            <person name="Javaid M."/>
            <person name="Jiang H."/>
            <person name="Korchina V."/>
            <person name="Kovar C."/>
            <person name="Lara F."/>
            <person name="Lee S."/>
            <person name="Mata R."/>
            <person name="Mathew T."/>
            <person name="Moen C."/>
            <person name="Morales K."/>
            <person name="Munidasa M."/>
            <person name="Nazareth L."/>
            <person name="Ngo R."/>
            <person name="Nguyen L."/>
            <person name="Okwuonu G."/>
            <person name="Ongeri F."/>
            <person name="Patil S."/>
            <person name="Petrosino J."/>
            <person name="Pham C."/>
            <person name="Pham P."/>
            <person name="Pu L.-L."/>
            <person name="Puazo M."/>
            <person name="Raj R."/>
            <person name="Reid J."/>
            <person name="Rouhana J."/>
            <person name="Saada N."/>
            <person name="Shang Y."/>
            <person name="Simmons D."/>
            <person name="Thornton R."/>
            <person name="Warren J."/>
            <person name="Weissenberger G."/>
            <person name="Zhang J."/>
            <person name="Zhang L."/>
            <person name="Zhou C."/>
            <person name="Zhu D."/>
            <person name="Muzny D."/>
            <person name="Worley K."/>
            <person name="Gibbs R."/>
        </authorList>
    </citation>
    <scope>NUCLEOTIDE SEQUENCE [LARGE SCALE GENOMIC DNA]</scope>
    <source>
        <strain evidence="10 11">DSM 15436</strain>
    </source>
</reference>
<dbReference type="PANTHER" id="PTHR33238">
    <property type="entry name" value="IRON (METAL) DEPENDENT REPRESSOR, DTXR FAMILY"/>
    <property type="match status" value="1"/>
</dbReference>
<dbReference type="SMART" id="SM00529">
    <property type="entry name" value="HTH_DTXR"/>
    <property type="match status" value="1"/>
</dbReference>
<evidence type="ECO:0000256" key="5">
    <source>
        <dbReference type="ARBA" id="ARBA00023004"/>
    </source>
</evidence>
<dbReference type="SUPFAM" id="SSF46785">
    <property type="entry name" value="Winged helix' DNA-binding domain"/>
    <property type="match status" value="1"/>
</dbReference>
<keyword evidence="8" id="KW-0804">Transcription</keyword>
<evidence type="ECO:0000259" key="9">
    <source>
        <dbReference type="PROSITE" id="PS50944"/>
    </source>
</evidence>
<dbReference type="InterPro" id="IPR001367">
    <property type="entry name" value="Fe_dep_repressor"/>
</dbReference>
<dbReference type="InterPro" id="IPR036388">
    <property type="entry name" value="WH-like_DNA-bd_sf"/>
</dbReference>
<comment type="subcellular location">
    <subcellularLocation>
        <location evidence="1">Cytoplasm</location>
    </subcellularLocation>
</comment>
<dbReference type="SUPFAM" id="SSF50037">
    <property type="entry name" value="C-terminal domain of transcriptional repressors"/>
    <property type="match status" value="1"/>
</dbReference>
<dbReference type="PANTHER" id="PTHR33238:SF10">
    <property type="entry name" value="IRON-DEPENDENT REPRESSOR IDER"/>
    <property type="match status" value="1"/>
</dbReference>
<evidence type="ECO:0000256" key="2">
    <source>
        <dbReference type="ARBA" id="ARBA00007871"/>
    </source>
</evidence>
<dbReference type="GO" id="GO:0005737">
    <property type="term" value="C:cytoplasm"/>
    <property type="evidence" value="ECO:0007669"/>
    <property type="project" value="UniProtKB-SubCell"/>
</dbReference>
<name>C0VYL5_9ACTO</name>
<dbReference type="SUPFAM" id="SSF47979">
    <property type="entry name" value="Iron-dependent repressor protein, dimerization domain"/>
    <property type="match status" value="1"/>
</dbReference>
<evidence type="ECO:0000313" key="10">
    <source>
        <dbReference type="EMBL" id="EEH64518.1"/>
    </source>
</evidence>
<evidence type="ECO:0000256" key="6">
    <source>
        <dbReference type="ARBA" id="ARBA00023015"/>
    </source>
</evidence>
<dbReference type="AlphaFoldDB" id="C0VYL5"/>
<keyword evidence="5" id="KW-0408">Iron</keyword>
<gene>
    <name evidence="10" type="ORF">HMPREF0044_0255</name>
</gene>
<dbReference type="GO" id="GO:0003677">
    <property type="term" value="F:DNA binding"/>
    <property type="evidence" value="ECO:0007669"/>
    <property type="project" value="UniProtKB-KW"/>
</dbReference>
<dbReference type="InterPro" id="IPR036390">
    <property type="entry name" value="WH_DNA-bd_sf"/>
</dbReference>
<feature type="domain" description="HTH dtxR-type" evidence="9">
    <location>
        <begin position="43"/>
        <end position="104"/>
    </location>
</feature>
<dbReference type="FunFam" id="1.10.60.10:FF:000001">
    <property type="entry name" value="Iron dependent repressor"/>
    <property type="match status" value="1"/>
</dbReference>
<keyword evidence="7" id="KW-0238">DNA-binding</keyword>
<accession>C0VYL5</accession>
<dbReference type="InterPro" id="IPR022687">
    <property type="entry name" value="HTH_DTXR"/>
</dbReference>
<keyword evidence="11" id="KW-1185">Reference proteome</keyword>
<dbReference type="PROSITE" id="PS50944">
    <property type="entry name" value="HTH_DTXR"/>
    <property type="match status" value="1"/>
</dbReference>
<comment type="subunit">
    <text evidence="3">Homodimer.</text>
</comment>
<dbReference type="InterPro" id="IPR036421">
    <property type="entry name" value="Fe_dep_repressor_sf"/>
</dbReference>
<dbReference type="InterPro" id="IPR038157">
    <property type="entry name" value="FeoA_core_dom"/>
</dbReference>
<evidence type="ECO:0000256" key="1">
    <source>
        <dbReference type="ARBA" id="ARBA00004496"/>
    </source>
</evidence>
<comment type="caution">
    <text evidence="10">The sequence shown here is derived from an EMBL/GenBank/DDBJ whole genome shotgun (WGS) entry which is preliminary data.</text>
</comment>
<dbReference type="GO" id="GO:0045892">
    <property type="term" value="P:negative regulation of DNA-templated transcription"/>
    <property type="evidence" value="ECO:0007669"/>
    <property type="project" value="TreeGrafter"/>
</dbReference>
<sequence>MLKVLGDALGKIKNISKENRQNVAWWKLESKQKLFKEKPVSDLIDTTEMYLKTIYELIEDGVTPMRARIVDRLGHSGPTVSQTIARMERDGLVKVASDRRLDLTEKGFEVVTEVVRKHRLAERLLVDIIGLDWKLAHDEACRWEHVMSDAVEERIGKLLDNVERDPYGNPIPYSEAVLNEGVSLAKVREELPANTTVIAGIAVDRIGEPIQADGIAMRAFSDMGLRPGKAIYLSFEKDSVDISYTLEESKDRKVATLPIELEPHFFVVDC</sequence>
<dbReference type="GO" id="GO:0046914">
    <property type="term" value="F:transition metal ion binding"/>
    <property type="evidence" value="ECO:0007669"/>
    <property type="project" value="InterPro"/>
</dbReference>
<dbReference type="GO" id="GO:0003700">
    <property type="term" value="F:DNA-binding transcription factor activity"/>
    <property type="evidence" value="ECO:0007669"/>
    <property type="project" value="InterPro"/>
</dbReference>
<dbReference type="Proteomes" id="UP000010301">
    <property type="component" value="Unassembled WGS sequence"/>
</dbReference>
<protein>
    <submittedName>
        <fullName evidence="10">Iron dependent repressor DNA binding domain protein</fullName>
    </submittedName>
</protein>
<dbReference type="HOGENOM" id="CLU_069532_0_0_11"/>
<proteinExistence type="inferred from homology"/>
<evidence type="ECO:0000313" key="11">
    <source>
        <dbReference type="Proteomes" id="UP000010301"/>
    </source>
</evidence>
<evidence type="ECO:0000256" key="3">
    <source>
        <dbReference type="ARBA" id="ARBA00011738"/>
    </source>
</evidence>
<dbReference type="Gene3D" id="2.30.30.90">
    <property type="match status" value="1"/>
</dbReference>
<dbReference type="InterPro" id="IPR050536">
    <property type="entry name" value="DtxR_MntR_Metal-Reg"/>
</dbReference>
<keyword evidence="6" id="KW-0805">Transcription regulation</keyword>
<dbReference type="GO" id="GO:0046983">
    <property type="term" value="F:protein dimerization activity"/>
    <property type="evidence" value="ECO:0007669"/>
    <property type="project" value="InterPro"/>
</dbReference>
<dbReference type="InterPro" id="IPR008988">
    <property type="entry name" value="Transcriptional_repressor_C"/>
</dbReference>
<evidence type="ECO:0000256" key="8">
    <source>
        <dbReference type="ARBA" id="ARBA00023163"/>
    </source>
</evidence>
<evidence type="ECO:0000256" key="7">
    <source>
        <dbReference type="ARBA" id="ARBA00023125"/>
    </source>
</evidence>
<dbReference type="Gene3D" id="1.10.10.10">
    <property type="entry name" value="Winged helix-like DNA-binding domain superfamily/Winged helix DNA-binding domain"/>
    <property type="match status" value="1"/>
</dbReference>
<dbReference type="Gene3D" id="1.10.60.10">
    <property type="entry name" value="Iron dependent repressor, metal binding and dimerisation domain"/>
    <property type="match status" value="1"/>
</dbReference>
<keyword evidence="4" id="KW-0963">Cytoplasm</keyword>
<evidence type="ECO:0000256" key="4">
    <source>
        <dbReference type="ARBA" id="ARBA00022490"/>
    </source>
</evidence>
<dbReference type="Pfam" id="PF02742">
    <property type="entry name" value="Fe_dep_repr_C"/>
    <property type="match status" value="1"/>
</dbReference>
<dbReference type="EMBL" id="ACFG01000004">
    <property type="protein sequence ID" value="EEH64518.1"/>
    <property type="molecule type" value="Genomic_DNA"/>
</dbReference>
<dbReference type="STRING" id="525245.HMPREF0044_0255"/>
<dbReference type="Pfam" id="PF01325">
    <property type="entry name" value="Fe_dep_repress"/>
    <property type="match status" value="1"/>
</dbReference>
<dbReference type="InterPro" id="IPR022689">
    <property type="entry name" value="Iron_dep_repressor"/>
</dbReference>
<comment type="similarity">
    <text evidence="2">Belongs to the DtxR/MntR family.</text>
</comment>
<organism evidence="10 11">
    <name type="scientific">Gleimia coleocanis DSM 15436</name>
    <dbReference type="NCBI Taxonomy" id="525245"/>
    <lineage>
        <taxon>Bacteria</taxon>
        <taxon>Bacillati</taxon>
        <taxon>Actinomycetota</taxon>
        <taxon>Actinomycetes</taxon>
        <taxon>Actinomycetales</taxon>
        <taxon>Actinomycetaceae</taxon>
        <taxon>Gleimia</taxon>
    </lineage>
</organism>
<dbReference type="eggNOG" id="COG1321">
    <property type="taxonomic scope" value="Bacteria"/>
</dbReference>